<reference evidence="1" key="1">
    <citation type="submission" date="2023-01" db="EMBL/GenBank/DDBJ databases">
        <title>Genome assembly of the deep-sea coral Lophelia pertusa.</title>
        <authorList>
            <person name="Herrera S."/>
            <person name="Cordes E."/>
        </authorList>
    </citation>
    <scope>NUCLEOTIDE SEQUENCE</scope>
    <source>
        <strain evidence="1">USNM1676648</strain>
        <tissue evidence="1">Polyp</tissue>
    </source>
</reference>
<evidence type="ECO:0000313" key="2">
    <source>
        <dbReference type="Proteomes" id="UP001163046"/>
    </source>
</evidence>
<dbReference type="Proteomes" id="UP001163046">
    <property type="component" value="Unassembled WGS sequence"/>
</dbReference>
<protein>
    <submittedName>
        <fullName evidence="1">Uncharacterized protein</fullName>
    </submittedName>
</protein>
<gene>
    <name evidence="1" type="ORF">OS493_000355</name>
</gene>
<comment type="caution">
    <text evidence="1">The sequence shown here is derived from an EMBL/GenBank/DDBJ whole genome shotgun (WGS) entry which is preliminary data.</text>
</comment>
<dbReference type="EMBL" id="MU825396">
    <property type="protein sequence ID" value="KAJ7394540.1"/>
    <property type="molecule type" value="Genomic_DNA"/>
</dbReference>
<accession>A0A9X0A782</accession>
<keyword evidence="2" id="KW-1185">Reference proteome</keyword>
<dbReference type="AlphaFoldDB" id="A0A9X0A782"/>
<evidence type="ECO:0000313" key="1">
    <source>
        <dbReference type="EMBL" id="KAJ7394540.1"/>
    </source>
</evidence>
<organism evidence="1 2">
    <name type="scientific">Desmophyllum pertusum</name>
    <dbReference type="NCBI Taxonomy" id="174260"/>
    <lineage>
        <taxon>Eukaryota</taxon>
        <taxon>Metazoa</taxon>
        <taxon>Cnidaria</taxon>
        <taxon>Anthozoa</taxon>
        <taxon>Hexacorallia</taxon>
        <taxon>Scleractinia</taxon>
        <taxon>Caryophylliina</taxon>
        <taxon>Caryophylliidae</taxon>
        <taxon>Desmophyllum</taxon>
    </lineage>
</organism>
<dbReference type="OrthoDB" id="5986978at2759"/>
<proteinExistence type="predicted"/>
<sequence>MLNYVLDEWMPWHVENYDFRTIDINRPVDCIRGFSRETLVEMTTNIESQEHRRRENNIIGYAEHPRAGGTDDMETFFSIAHRYLGLLFTLKQFKEKWQKLVREFCKRMDHTLPFYFFTLNERFRGEEDYPSFDDCPEVDDDVEPAHHPLHLHRLRINQREDGSIFVPGRSFLPARYRGSIRQHLHRPVLGQPPVPHHMQLNQ</sequence>
<name>A0A9X0A782_9CNID</name>